<dbReference type="Pfam" id="PF01330">
    <property type="entry name" value="RuvA_N"/>
    <property type="match status" value="1"/>
</dbReference>
<keyword evidence="4 6" id="KW-0233">DNA recombination</keyword>
<comment type="caution">
    <text evidence="6">Lacks conserved residue(s) required for the propagation of feature annotation.</text>
</comment>
<dbReference type="SUPFAM" id="SSF46929">
    <property type="entry name" value="DNA helicase RuvA subunit, C-terminal domain"/>
    <property type="match status" value="1"/>
</dbReference>
<dbReference type="InterPro" id="IPR013849">
    <property type="entry name" value="DNA_helicase_Holl-junc_RuvA_I"/>
</dbReference>
<evidence type="ECO:0000259" key="7">
    <source>
        <dbReference type="SMART" id="SM00278"/>
    </source>
</evidence>
<dbReference type="InterPro" id="IPR003583">
    <property type="entry name" value="Hlx-hairpin-Hlx_DNA-bd_motif"/>
</dbReference>
<dbReference type="Gene3D" id="2.40.50.140">
    <property type="entry name" value="Nucleic acid-binding proteins"/>
    <property type="match status" value="1"/>
</dbReference>
<dbReference type="Pfam" id="PF14520">
    <property type="entry name" value="HHH_5"/>
    <property type="match status" value="1"/>
</dbReference>
<dbReference type="SUPFAM" id="SSF50249">
    <property type="entry name" value="Nucleic acid-binding proteins"/>
    <property type="match status" value="1"/>
</dbReference>
<reference evidence="9" key="1">
    <citation type="journal article" date="2019" name="Int. J. Syst. Evol. Microbiol.">
        <title>The Global Catalogue of Microorganisms (GCM) 10K type strain sequencing project: providing services to taxonomists for standard genome sequencing and annotation.</title>
        <authorList>
            <consortium name="The Broad Institute Genomics Platform"/>
            <consortium name="The Broad Institute Genome Sequencing Center for Infectious Disease"/>
            <person name="Wu L."/>
            <person name="Ma J."/>
        </authorList>
    </citation>
    <scope>NUCLEOTIDE SEQUENCE [LARGE SCALE GENOMIC DNA]</scope>
    <source>
        <strain evidence="9">JCM 15591</strain>
    </source>
</reference>
<comment type="subcellular location">
    <subcellularLocation>
        <location evidence="6">Cytoplasm</location>
    </subcellularLocation>
</comment>
<protein>
    <recommendedName>
        <fullName evidence="6">Holliday junction branch migration complex subunit RuvA</fullName>
    </recommendedName>
</protein>
<comment type="caution">
    <text evidence="8">The sequence shown here is derived from an EMBL/GenBank/DDBJ whole genome shotgun (WGS) entry which is preliminary data.</text>
</comment>
<gene>
    <name evidence="6 8" type="primary">ruvA</name>
    <name evidence="8" type="ORF">GCM10009810_13340</name>
</gene>
<dbReference type="Proteomes" id="UP001501475">
    <property type="component" value="Unassembled WGS sequence"/>
</dbReference>
<dbReference type="SMART" id="SM00278">
    <property type="entry name" value="HhH1"/>
    <property type="match status" value="2"/>
</dbReference>
<keyword evidence="1 6" id="KW-0963">Cytoplasm</keyword>
<evidence type="ECO:0000256" key="2">
    <source>
        <dbReference type="ARBA" id="ARBA00022763"/>
    </source>
</evidence>
<evidence type="ECO:0000313" key="9">
    <source>
        <dbReference type="Proteomes" id="UP001501475"/>
    </source>
</evidence>
<comment type="similarity">
    <text evidence="6">Belongs to the RuvA family.</text>
</comment>
<evidence type="ECO:0000313" key="8">
    <source>
        <dbReference type="EMBL" id="GAA1754855.1"/>
    </source>
</evidence>
<accession>A0ABP4WHQ6</accession>
<feature type="domain" description="Helix-hairpin-helix DNA-binding motif class 1" evidence="7">
    <location>
        <begin position="72"/>
        <end position="91"/>
    </location>
</feature>
<dbReference type="RefSeq" id="WP_344063884.1">
    <property type="nucleotide sequence ID" value="NZ_BAAAPN010000034.1"/>
</dbReference>
<evidence type="ECO:0000256" key="3">
    <source>
        <dbReference type="ARBA" id="ARBA00023125"/>
    </source>
</evidence>
<feature type="domain" description="Helix-hairpin-helix DNA-binding motif class 1" evidence="7">
    <location>
        <begin position="107"/>
        <end position="126"/>
    </location>
</feature>
<comment type="subunit">
    <text evidence="6">Homotetramer. Forms an RuvA(8)-RuvB(12)-Holliday junction (HJ) complex. HJ DNA is sandwiched between 2 RuvA tetramers; dsDNA enters through RuvA and exits via RuvB. An RuvB hexamer assembles on each DNA strand where it exits the tetramer. Each RuvB hexamer is contacted by two RuvA subunits (via domain III) on 2 adjacent RuvB subunits; this complex drives branch migration. In the full resolvosome a probable DNA-RuvA(4)-RuvB(12)-RuvC(2) complex forms which resolves the HJ.</text>
</comment>
<evidence type="ECO:0000256" key="6">
    <source>
        <dbReference type="HAMAP-Rule" id="MF_00031"/>
    </source>
</evidence>
<keyword evidence="5 6" id="KW-0234">DNA repair</keyword>
<dbReference type="NCBIfam" id="TIGR00084">
    <property type="entry name" value="ruvA"/>
    <property type="match status" value="1"/>
</dbReference>
<dbReference type="Gene3D" id="1.10.8.10">
    <property type="entry name" value="DNA helicase RuvA subunit, C-terminal domain"/>
    <property type="match status" value="1"/>
</dbReference>
<dbReference type="InterPro" id="IPR012340">
    <property type="entry name" value="NA-bd_OB-fold"/>
</dbReference>
<keyword evidence="2 6" id="KW-0227">DNA damage</keyword>
<dbReference type="HAMAP" id="MF_00031">
    <property type="entry name" value="DNA_HJ_migration_RuvA"/>
    <property type="match status" value="1"/>
</dbReference>
<name>A0ABP4WHQ6_9MICO</name>
<evidence type="ECO:0000256" key="1">
    <source>
        <dbReference type="ARBA" id="ARBA00022490"/>
    </source>
</evidence>
<dbReference type="EMBL" id="BAAAPN010000034">
    <property type="protein sequence ID" value="GAA1754855.1"/>
    <property type="molecule type" value="Genomic_DNA"/>
</dbReference>
<dbReference type="Gene3D" id="1.10.150.20">
    <property type="entry name" value="5' to 3' exonuclease, C-terminal subdomain"/>
    <property type="match status" value="1"/>
</dbReference>
<feature type="region of interest" description="Domain III" evidence="6">
    <location>
        <begin position="151"/>
        <end position="197"/>
    </location>
</feature>
<evidence type="ECO:0000256" key="4">
    <source>
        <dbReference type="ARBA" id="ARBA00023172"/>
    </source>
</evidence>
<comment type="function">
    <text evidence="6">The RuvA-RuvB-RuvC complex processes Holliday junction (HJ) DNA during genetic recombination and DNA repair, while the RuvA-RuvB complex plays an important role in the rescue of blocked DNA replication forks via replication fork reversal (RFR). RuvA specifically binds to HJ cruciform DNA, conferring on it an open structure. The RuvB hexamer acts as an ATP-dependent pump, pulling dsDNA into and through the RuvAB complex. HJ branch migration allows RuvC to scan DNA until it finds its consensus sequence, where it cleaves and resolves the cruciform DNA.</text>
</comment>
<comment type="domain">
    <text evidence="6">Has three domains with a flexible linker between the domains II and III and assumes an 'L' shape. Domain III is highly mobile and contacts RuvB.</text>
</comment>
<keyword evidence="9" id="KW-1185">Reference proteome</keyword>
<evidence type="ECO:0000256" key="5">
    <source>
        <dbReference type="ARBA" id="ARBA00023204"/>
    </source>
</evidence>
<organism evidence="8 9">
    <name type="scientific">Nostocoides vanveenii</name>
    <dbReference type="NCBI Taxonomy" id="330835"/>
    <lineage>
        <taxon>Bacteria</taxon>
        <taxon>Bacillati</taxon>
        <taxon>Actinomycetota</taxon>
        <taxon>Actinomycetes</taxon>
        <taxon>Micrococcales</taxon>
        <taxon>Intrasporangiaceae</taxon>
        <taxon>Nostocoides</taxon>
    </lineage>
</organism>
<proteinExistence type="inferred from homology"/>
<dbReference type="CDD" id="cd14332">
    <property type="entry name" value="UBA_RuvA_C"/>
    <property type="match status" value="1"/>
</dbReference>
<dbReference type="InterPro" id="IPR011114">
    <property type="entry name" value="RuvA_C"/>
</dbReference>
<sequence length="197" mass="20128">MIASITGTIEHVGLDRLVLRVGGVGLLVHTTPATAATHRAGTEASLATSLVVREDSLTLFGFGTAGEREMFETAQTVTGVGPRLALAILSVFSPVELAVAIGAGNITALTKVPGVGRKGAERLILELRDKVGMPSPADAAGLPTVVAHDRDQVVEALVGLGWTQKAAGDAVDKVAAADNAPTEVAALLRAALRELGR</sequence>
<keyword evidence="3 6" id="KW-0238">DNA-binding</keyword>
<dbReference type="InterPro" id="IPR010994">
    <property type="entry name" value="RuvA_2-like"/>
</dbReference>
<dbReference type="Pfam" id="PF07499">
    <property type="entry name" value="RuvA_C"/>
    <property type="match status" value="1"/>
</dbReference>
<dbReference type="SUPFAM" id="SSF47781">
    <property type="entry name" value="RuvA domain 2-like"/>
    <property type="match status" value="1"/>
</dbReference>
<dbReference type="InterPro" id="IPR000085">
    <property type="entry name" value="RuvA"/>
</dbReference>
<dbReference type="InterPro" id="IPR036267">
    <property type="entry name" value="RuvA_C_sf"/>
</dbReference>